<name>A0A9D1PNA3_9BACI</name>
<dbReference type="Pfam" id="PF09388">
    <property type="entry name" value="SpoOE-like"/>
    <property type="match status" value="1"/>
</dbReference>
<reference evidence="1" key="1">
    <citation type="journal article" date="2021" name="PeerJ">
        <title>Extensive microbial diversity within the chicken gut microbiome revealed by metagenomics and culture.</title>
        <authorList>
            <person name="Gilroy R."/>
            <person name="Ravi A."/>
            <person name="Getino M."/>
            <person name="Pursley I."/>
            <person name="Horton D.L."/>
            <person name="Alikhan N.F."/>
            <person name="Baker D."/>
            <person name="Gharbi K."/>
            <person name="Hall N."/>
            <person name="Watson M."/>
            <person name="Adriaenssens E.M."/>
            <person name="Foster-Nyarko E."/>
            <person name="Jarju S."/>
            <person name="Secka A."/>
            <person name="Antonio M."/>
            <person name="Oren A."/>
            <person name="Chaudhuri R.R."/>
            <person name="La Ragione R."/>
            <person name="Hildebrand F."/>
            <person name="Pallen M.J."/>
        </authorList>
    </citation>
    <scope>NUCLEOTIDE SEQUENCE</scope>
    <source>
        <strain evidence="1">CHK169-2315</strain>
    </source>
</reference>
<evidence type="ECO:0000313" key="2">
    <source>
        <dbReference type="Proteomes" id="UP000823937"/>
    </source>
</evidence>
<dbReference type="InterPro" id="IPR037208">
    <property type="entry name" value="Spo0E-like_sf"/>
</dbReference>
<organism evidence="1 2">
    <name type="scientific">Candidatus Pseudogracilibacillus intestinigallinarum</name>
    <dbReference type="NCBI Taxonomy" id="2838742"/>
    <lineage>
        <taxon>Bacteria</taxon>
        <taxon>Bacillati</taxon>
        <taxon>Bacillota</taxon>
        <taxon>Bacilli</taxon>
        <taxon>Bacillales</taxon>
        <taxon>Bacillaceae</taxon>
        <taxon>Pseudogracilibacillus</taxon>
    </lineage>
</organism>
<dbReference type="GO" id="GO:0043937">
    <property type="term" value="P:regulation of sporulation"/>
    <property type="evidence" value="ECO:0007669"/>
    <property type="project" value="InterPro"/>
</dbReference>
<gene>
    <name evidence="1" type="ORF">H9895_08935</name>
</gene>
<dbReference type="Proteomes" id="UP000823937">
    <property type="component" value="Unassembled WGS sequence"/>
</dbReference>
<dbReference type="EMBL" id="DXHX01000126">
    <property type="protein sequence ID" value="HIV75187.1"/>
    <property type="molecule type" value="Genomic_DNA"/>
</dbReference>
<evidence type="ECO:0000313" key="1">
    <source>
        <dbReference type="EMBL" id="HIV75187.1"/>
    </source>
</evidence>
<proteinExistence type="predicted"/>
<dbReference type="Gene3D" id="4.10.280.10">
    <property type="entry name" value="Helix-loop-helix DNA-binding domain"/>
    <property type="match status" value="1"/>
</dbReference>
<sequence length="56" mass="6778">MTKDKLLHHIERYRNDLIEIVQLKGMTSEEAIEKSQALDHLLNKYNQYFTEESQQR</sequence>
<accession>A0A9D1PNA3</accession>
<comment type="caution">
    <text evidence="1">The sequence shown here is derived from an EMBL/GenBank/DDBJ whole genome shotgun (WGS) entry which is preliminary data.</text>
</comment>
<protein>
    <submittedName>
        <fullName evidence="1">Aspartyl-phosphate phosphatase Spo0E family protein</fullName>
    </submittedName>
</protein>
<dbReference type="InterPro" id="IPR018540">
    <property type="entry name" value="Spo0E-like"/>
</dbReference>
<dbReference type="InterPro" id="IPR036638">
    <property type="entry name" value="HLH_DNA-bd_sf"/>
</dbReference>
<dbReference type="GO" id="GO:0046983">
    <property type="term" value="F:protein dimerization activity"/>
    <property type="evidence" value="ECO:0007669"/>
    <property type="project" value="InterPro"/>
</dbReference>
<dbReference type="AlphaFoldDB" id="A0A9D1PNA3"/>
<dbReference type="SUPFAM" id="SSF140500">
    <property type="entry name" value="BAS1536-like"/>
    <property type="match status" value="1"/>
</dbReference>
<reference evidence="1" key="2">
    <citation type="submission" date="2021-04" db="EMBL/GenBank/DDBJ databases">
        <authorList>
            <person name="Gilroy R."/>
        </authorList>
    </citation>
    <scope>NUCLEOTIDE SEQUENCE</scope>
    <source>
        <strain evidence="1">CHK169-2315</strain>
    </source>
</reference>